<dbReference type="PROSITE" id="PS51257">
    <property type="entry name" value="PROKAR_LIPOPROTEIN"/>
    <property type="match status" value="1"/>
</dbReference>
<keyword evidence="3" id="KW-1185">Reference proteome</keyword>
<comment type="caution">
    <text evidence="2">The sequence shown here is derived from an EMBL/GenBank/DDBJ whole genome shotgun (WGS) entry which is preliminary data.</text>
</comment>
<sequence>MGKKLSAIVLAVVILLGISSCSMQEQGMNSTDSTEINLKQIRQGIGQFSKLKNGTLEVDAMMRSENHAVESLNNEMTKNTSLITFILNRKGYDFLEERNALNEQTGKSEYSATKQVQGRLSLAIPVEQSIAERTKPYEWEDISGTNRNHYEPNGALSMMAVPSKIVDNEKYIASITKEKEGSLTKYTLTTSETFAKYAKEIHREEENYTVREHREIYWINGDGLLIKRQIYEKFDWTMDGIEDTYSSNTTVELTGYNYKKLTKIGDELSPMIVFEGNLYTQSSAVLDINVDALIEIGTIESVVGSIQKPEKNNQANRLIKNAKVYKSGKNSLIVKYSDYTLYEKRLLEI</sequence>
<evidence type="ECO:0008006" key="4">
    <source>
        <dbReference type="Google" id="ProtNLM"/>
    </source>
</evidence>
<protein>
    <recommendedName>
        <fullName evidence="4">Lipoprotein</fullName>
    </recommendedName>
</protein>
<accession>A0A939D691</accession>
<feature type="signal peptide" evidence="1">
    <location>
        <begin position="1"/>
        <end position="24"/>
    </location>
</feature>
<evidence type="ECO:0000256" key="1">
    <source>
        <dbReference type="SAM" id="SignalP"/>
    </source>
</evidence>
<gene>
    <name evidence="2" type="ORF">JYB65_02330</name>
</gene>
<dbReference type="RefSeq" id="WP_206581010.1">
    <property type="nucleotide sequence ID" value="NZ_JAFJZZ010000001.1"/>
</dbReference>
<evidence type="ECO:0000313" key="3">
    <source>
        <dbReference type="Proteomes" id="UP000664545"/>
    </source>
</evidence>
<evidence type="ECO:0000313" key="2">
    <source>
        <dbReference type="EMBL" id="MBN7772189.1"/>
    </source>
</evidence>
<name>A0A939D691_CLOAM</name>
<dbReference type="EMBL" id="JAFJZZ010000001">
    <property type="protein sequence ID" value="MBN7772189.1"/>
    <property type="molecule type" value="Genomic_DNA"/>
</dbReference>
<keyword evidence="1" id="KW-0732">Signal</keyword>
<dbReference type="Proteomes" id="UP000664545">
    <property type="component" value="Unassembled WGS sequence"/>
</dbReference>
<proteinExistence type="predicted"/>
<dbReference type="AlphaFoldDB" id="A0A939D691"/>
<organism evidence="2 3">
    <name type="scientific">Clostridium aminobutyricum</name>
    <dbReference type="NCBI Taxonomy" id="33953"/>
    <lineage>
        <taxon>Bacteria</taxon>
        <taxon>Bacillati</taxon>
        <taxon>Bacillota</taxon>
        <taxon>Clostridia</taxon>
        <taxon>Eubacteriales</taxon>
        <taxon>Clostridiaceae</taxon>
        <taxon>Clostridium</taxon>
    </lineage>
</organism>
<feature type="chain" id="PRO_5039193974" description="Lipoprotein" evidence="1">
    <location>
        <begin position="25"/>
        <end position="349"/>
    </location>
</feature>
<reference evidence="2" key="1">
    <citation type="submission" date="2021-02" db="EMBL/GenBank/DDBJ databases">
        <title>Abyssanaerobacter marinus gen.nov., sp., nov, anaerobic bacterium isolated from the Onnuri vent field of Indian Ocean and suggestion of Mogibacteriaceae fam. nov., and proposal of reclassification of ambiguous this family's genus member.</title>
        <authorList>
            <person name="Kim Y.J."/>
            <person name="Yang J.-A."/>
        </authorList>
    </citation>
    <scope>NUCLEOTIDE SEQUENCE</scope>
    <source>
        <strain evidence="2">DSM 2634</strain>
    </source>
</reference>